<feature type="compositionally biased region" description="Basic and acidic residues" evidence="1">
    <location>
        <begin position="244"/>
        <end position="262"/>
    </location>
</feature>
<evidence type="ECO:0000313" key="3">
    <source>
        <dbReference type="Proteomes" id="UP000032702"/>
    </source>
</evidence>
<comment type="caution">
    <text evidence="2">The sequence shown here is derived from an EMBL/GenBank/DDBJ whole genome shotgun (WGS) entry which is preliminary data.</text>
</comment>
<evidence type="ECO:0000313" key="2">
    <source>
        <dbReference type="EMBL" id="EAU68173.1"/>
    </source>
</evidence>
<organism evidence="2 3">
    <name type="scientific">Stigmatella aurantiaca (strain DW4/3-1)</name>
    <dbReference type="NCBI Taxonomy" id="378806"/>
    <lineage>
        <taxon>Bacteria</taxon>
        <taxon>Pseudomonadati</taxon>
        <taxon>Myxococcota</taxon>
        <taxon>Myxococcia</taxon>
        <taxon>Myxococcales</taxon>
        <taxon>Cystobacterineae</taxon>
        <taxon>Archangiaceae</taxon>
        <taxon>Stigmatella</taxon>
    </lineage>
</organism>
<dbReference type="Proteomes" id="UP000032702">
    <property type="component" value="Unassembled WGS sequence"/>
</dbReference>
<evidence type="ECO:0000256" key="1">
    <source>
        <dbReference type="SAM" id="MobiDB-lite"/>
    </source>
</evidence>
<sequence length="641" mass="70075">MRGIGGGGQHRAAPVPGCQLHVAPQPHHRVGPALAQGPARIQGGGQLHPRHIRHPHADARQQPQGEILRGAHRVDPEALAAQRGQVGHPHRRERLLSPAAPHQHHRAGRRVPERGGPIGQPVHGEGGHVHAPVLRANGQGVPQLLVPGEEHRAGIQRVSRLEQPLGRARRSPRGIQGRGPTGGQQQRRRRAPGREAHEHRPQRHRSHIRHRGRHPRREVPGGQTNRLLGGRKEARLEAVQVPQPRRERVAHAGQAQEEKQEEAGPAMQLHGEDLFPGEGLLHLHLLADGLLLPSAHVGHGRGAVQAHLHLELLDQLVGLDLLRLFLDGQRLVVHRLERHLHARLVHGGALVHLGDHLVVRGVDARDGEALHGVGHLGLPLGAARVPDGGHRLLGLALLLAHERLLEVQRLLVRHLRGIELGLIAIERLLLHLQARGVLSRQVIAARLDGGLHLGGQLPHILLVLGVFLLQQRHVRPHHGDGLVHLRNLIVQVPHVLLEDEFRVLDGGDEEAREAAHCSLESLPHVGCHLLQGPRCLDLTRSRQPEALSNAPRSTHAGHEGLRQHPYLSLECPGPREPHDVSPCRTWRGEAPDQALTCSTMREACRRALSATSAVSRVSNCPSLSTSFPSMMTCETSVERAA</sequence>
<dbReference type="AlphaFoldDB" id="Q098S2"/>
<feature type="region of interest" description="Disordered" evidence="1">
    <location>
        <begin position="148"/>
        <end position="265"/>
    </location>
</feature>
<name>Q098S2_STIAD</name>
<accession>Q098S2</accession>
<gene>
    <name evidence="2" type="ORF">STIAU_7723</name>
</gene>
<proteinExistence type="predicted"/>
<dbReference type="EMBL" id="AAMD01000020">
    <property type="protein sequence ID" value="EAU68173.1"/>
    <property type="molecule type" value="Genomic_DNA"/>
</dbReference>
<feature type="compositionally biased region" description="Basic residues" evidence="1">
    <location>
        <begin position="200"/>
        <end position="216"/>
    </location>
</feature>
<reference evidence="2 3" key="1">
    <citation type="submission" date="2006-04" db="EMBL/GenBank/DDBJ databases">
        <authorList>
            <person name="Nierman W.C."/>
        </authorList>
    </citation>
    <scope>NUCLEOTIDE SEQUENCE [LARGE SCALE GENOMIC DNA]</scope>
    <source>
        <strain evidence="2 3">DW4/3-1</strain>
    </source>
</reference>
<protein>
    <submittedName>
        <fullName evidence="2">Uncharacterized protein</fullName>
    </submittedName>
</protein>